<organism evidence="3 4">
    <name type="scientific">Pseudomonas fluorescens</name>
    <dbReference type="NCBI Taxonomy" id="294"/>
    <lineage>
        <taxon>Bacteria</taxon>
        <taxon>Pseudomonadati</taxon>
        <taxon>Pseudomonadota</taxon>
        <taxon>Gammaproteobacteria</taxon>
        <taxon>Pseudomonadales</taxon>
        <taxon>Pseudomonadaceae</taxon>
        <taxon>Pseudomonas</taxon>
    </lineage>
</organism>
<dbReference type="Pfam" id="PF05233">
    <property type="entry name" value="PHB_acc"/>
    <property type="match status" value="2"/>
</dbReference>
<feature type="domain" description="PHB accumulation regulatory" evidence="1">
    <location>
        <begin position="83"/>
        <end position="119"/>
    </location>
</feature>
<feature type="domain" description="PHA accumulation regulator DNA-binding N-terminal" evidence="2">
    <location>
        <begin position="19"/>
        <end position="78"/>
    </location>
</feature>
<dbReference type="Pfam" id="PF07879">
    <property type="entry name" value="PHB_acc_N"/>
    <property type="match status" value="1"/>
</dbReference>
<dbReference type="PATRIC" id="fig|294.133.peg.3641"/>
<comment type="caution">
    <text evidence="3">The sequence shown here is derived from an EMBL/GenBank/DDBJ whole genome shotgun (WGS) entry which is preliminary data.</text>
</comment>
<protein>
    <submittedName>
        <fullName evidence="3">Polyhydroxyalkanoate synthesis regulator</fullName>
    </submittedName>
</protein>
<dbReference type="InterPro" id="IPR010134">
    <property type="entry name" value="PHA_reg_PhaR"/>
</dbReference>
<evidence type="ECO:0000259" key="1">
    <source>
        <dbReference type="Pfam" id="PF05233"/>
    </source>
</evidence>
<dbReference type="NCBIfam" id="TIGR01848">
    <property type="entry name" value="PHA_reg_PhaR"/>
    <property type="match status" value="1"/>
</dbReference>
<evidence type="ECO:0000313" key="4">
    <source>
        <dbReference type="Proteomes" id="UP000033400"/>
    </source>
</evidence>
<dbReference type="OrthoDB" id="9795345at2"/>
<dbReference type="InterPro" id="IPR012909">
    <property type="entry name" value="PHA_DNA-bd_N"/>
</dbReference>
<dbReference type="InterPro" id="IPR007897">
    <property type="entry name" value="PHB_accumulat"/>
</dbReference>
<dbReference type="GO" id="GO:0006355">
    <property type="term" value="P:regulation of DNA-templated transcription"/>
    <property type="evidence" value="ECO:0007669"/>
    <property type="project" value="InterPro"/>
</dbReference>
<dbReference type="RefSeq" id="WP_046055229.1">
    <property type="nucleotide sequence ID" value="NZ_LACH01000044.1"/>
</dbReference>
<gene>
    <name evidence="3" type="ORF">VD17_19510</name>
</gene>
<evidence type="ECO:0000313" key="3">
    <source>
        <dbReference type="EMBL" id="KJZ64113.1"/>
    </source>
</evidence>
<evidence type="ECO:0000259" key="2">
    <source>
        <dbReference type="Pfam" id="PF07879"/>
    </source>
</evidence>
<feature type="domain" description="PHB accumulation regulatory" evidence="1">
    <location>
        <begin position="124"/>
        <end position="159"/>
    </location>
</feature>
<sequence>MPANQARHETPRMPDSPRLIKKYPNRRLYDTHTSSHLTLADIRQLVVDKVAFQVVDAKSGEDLTRSILLQVILEAESGGEPIFTTEMLLGVIQFYGPYQGVLGSYLDKSIQTVIDIQSQTGAQSSEAWSDFMHQQAPVMQDLMRQYVDQSKALYLNTQNLFGMFGGKPGTDNGPKKNGDGE</sequence>
<proteinExistence type="predicted"/>
<reference evidence="3 4" key="1">
    <citation type="submission" date="2015-03" db="EMBL/GenBank/DDBJ databases">
        <title>Comparative genomics of Pseudomonas insights into diversity of traits involved in vanlence and defense.</title>
        <authorList>
            <person name="Qin Y."/>
        </authorList>
    </citation>
    <scope>NUCLEOTIDE SEQUENCE [LARGE SCALE GENOMIC DNA]</scope>
    <source>
        <strain evidence="3 4">H24</strain>
    </source>
</reference>
<dbReference type="EMBL" id="LACH01000044">
    <property type="protein sequence ID" value="KJZ64113.1"/>
    <property type="molecule type" value="Genomic_DNA"/>
</dbReference>
<dbReference type="Proteomes" id="UP000033400">
    <property type="component" value="Unassembled WGS sequence"/>
</dbReference>
<name>A0A0F4V5I4_PSEFL</name>
<accession>A0A0F4V5I4</accession>
<dbReference type="AlphaFoldDB" id="A0A0F4V5I4"/>